<dbReference type="PANTHER" id="PTHR21389:SF0">
    <property type="entry name" value="ETOPOSIDE-INDUCED PROTEIN 2.4 HOMOLOG"/>
    <property type="match status" value="1"/>
</dbReference>
<dbReference type="InterPro" id="IPR059112">
    <property type="entry name" value="CysZ/EI24"/>
</dbReference>
<gene>
    <name evidence="6" type="ORF">OE88DRAFT_1600146</name>
</gene>
<dbReference type="EMBL" id="ML213505">
    <property type="protein sequence ID" value="TFK54842.1"/>
    <property type="molecule type" value="Genomic_DNA"/>
</dbReference>
<reference evidence="6 7" key="1">
    <citation type="journal article" date="2019" name="Nat. Ecol. Evol.">
        <title>Megaphylogeny resolves global patterns of mushroom evolution.</title>
        <authorList>
            <person name="Varga T."/>
            <person name="Krizsan K."/>
            <person name="Foldi C."/>
            <person name="Dima B."/>
            <person name="Sanchez-Garcia M."/>
            <person name="Sanchez-Ramirez S."/>
            <person name="Szollosi G.J."/>
            <person name="Szarkandi J.G."/>
            <person name="Papp V."/>
            <person name="Albert L."/>
            <person name="Andreopoulos W."/>
            <person name="Angelini C."/>
            <person name="Antonin V."/>
            <person name="Barry K.W."/>
            <person name="Bougher N.L."/>
            <person name="Buchanan P."/>
            <person name="Buyck B."/>
            <person name="Bense V."/>
            <person name="Catcheside P."/>
            <person name="Chovatia M."/>
            <person name="Cooper J."/>
            <person name="Damon W."/>
            <person name="Desjardin D."/>
            <person name="Finy P."/>
            <person name="Geml J."/>
            <person name="Haridas S."/>
            <person name="Hughes K."/>
            <person name="Justo A."/>
            <person name="Karasinski D."/>
            <person name="Kautmanova I."/>
            <person name="Kiss B."/>
            <person name="Kocsube S."/>
            <person name="Kotiranta H."/>
            <person name="LaButti K.M."/>
            <person name="Lechner B.E."/>
            <person name="Liimatainen K."/>
            <person name="Lipzen A."/>
            <person name="Lukacs Z."/>
            <person name="Mihaltcheva S."/>
            <person name="Morgado L.N."/>
            <person name="Niskanen T."/>
            <person name="Noordeloos M.E."/>
            <person name="Ohm R.A."/>
            <person name="Ortiz-Santana B."/>
            <person name="Ovrebo C."/>
            <person name="Racz N."/>
            <person name="Riley R."/>
            <person name="Savchenko A."/>
            <person name="Shiryaev A."/>
            <person name="Soop K."/>
            <person name="Spirin V."/>
            <person name="Szebenyi C."/>
            <person name="Tomsovsky M."/>
            <person name="Tulloss R.E."/>
            <person name="Uehling J."/>
            <person name="Grigoriev I.V."/>
            <person name="Vagvolgyi C."/>
            <person name="Papp T."/>
            <person name="Martin F.M."/>
            <person name="Miettinen O."/>
            <person name="Hibbett D.S."/>
            <person name="Nagy L.G."/>
        </authorList>
    </citation>
    <scope>NUCLEOTIDE SEQUENCE [LARGE SCALE GENOMIC DNA]</scope>
    <source>
        <strain evidence="6 7">OMC1185</strain>
    </source>
</reference>
<keyword evidence="7" id="KW-1185">Reference proteome</keyword>
<dbReference type="GO" id="GO:0016020">
    <property type="term" value="C:membrane"/>
    <property type="evidence" value="ECO:0007669"/>
    <property type="project" value="UniProtKB-SubCell"/>
</dbReference>
<feature type="transmembrane region" description="Helical" evidence="5">
    <location>
        <begin position="216"/>
        <end position="249"/>
    </location>
</feature>
<protein>
    <recommendedName>
        <fullName evidence="8">EI24-domain-containing protein</fullName>
    </recommendedName>
</protein>
<evidence type="ECO:0000313" key="7">
    <source>
        <dbReference type="Proteomes" id="UP000305948"/>
    </source>
</evidence>
<dbReference type="STRING" id="5364.A0A5C3NC32"/>
<feature type="transmembrane region" description="Helical" evidence="5">
    <location>
        <begin position="93"/>
        <end position="112"/>
    </location>
</feature>
<organism evidence="6 7">
    <name type="scientific">Heliocybe sulcata</name>
    <dbReference type="NCBI Taxonomy" id="5364"/>
    <lineage>
        <taxon>Eukaryota</taxon>
        <taxon>Fungi</taxon>
        <taxon>Dikarya</taxon>
        <taxon>Basidiomycota</taxon>
        <taxon>Agaricomycotina</taxon>
        <taxon>Agaricomycetes</taxon>
        <taxon>Gloeophyllales</taxon>
        <taxon>Gloeophyllaceae</taxon>
        <taxon>Heliocybe</taxon>
    </lineage>
</organism>
<dbReference type="GO" id="GO:0005783">
    <property type="term" value="C:endoplasmic reticulum"/>
    <property type="evidence" value="ECO:0007669"/>
    <property type="project" value="TreeGrafter"/>
</dbReference>
<dbReference type="AlphaFoldDB" id="A0A5C3NC32"/>
<feature type="non-terminal residue" evidence="6">
    <location>
        <position position="1"/>
    </location>
</feature>
<keyword evidence="3 5" id="KW-1133">Transmembrane helix</keyword>
<keyword evidence="4 5" id="KW-0472">Membrane</keyword>
<feature type="transmembrane region" description="Helical" evidence="5">
    <location>
        <begin position="280"/>
        <end position="302"/>
    </location>
</feature>
<feature type="non-terminal residue" evidence="6">
    <location>
        <position position="323"/>
    </location>
</feature>
<proteinExistence type="predicted"/>
<evidence type="ECO:0008006" key="8">
    <source>
        <dbReference type="Google" id="ProtNLM"/>
    </source>
</evidence>
<dbReference type="GO" id="GO:0016236">
    <property type="term" value="P:macroautophagy"/>
    <property type="evidence" value="ECO:0007669"/>
    <property type="project" value="TreeGrafter"/>
</dbReference>
<evidence type="ECO:0000256" key="4">
    <source>
        <dbReference type="ARBA" id="ARBA00023136"/>
    </source>
</evidence>
<feature type="transmembrane region" description="Helical" evidence="5">
    <location>
        <begin position="60"/>
        <end position="81"/>
    </location>
</feature>
<evidence type="ECO:0000256" key="1">
    <source>
        <dbReference type="ARBA" id="ARBA00004141"/>
    </source>
</evidence>
<dbReference type="Proteomes" id="UP000305948">
    <property type="component" value="Unassembled WGS sequence"/>
</dbReference>
<name>A0A5C3NC32_9AGAM</name>
<keyword evidence="2 5" id="KW-0812">Transmembrane</keyword>
<evidence type="ECO:0000313" key="6">
    <source>
        <dbReference type="EMBL" id="TFK54842.1"/>
    </source>
</evidence>
<evidence type="ECO:0000256" key="2">
    <source>
        <dbReference type="ARBA" id="ARBA00022692"/>
    </source>
</evidence>
<dbReference type="PANTHER" id="PTHR21389">
    <property type="entry name" value="P53 INDUCED PROTEIN"/>
    <property type="match status" value="1"/>
</dbReference>
<feature type="transmembrane region" description="Helical" evidence="5">
    <location>
        <begin position="180"/>
        <end position="204"/>
    </location>
</feature>
<dbReference type="Pfam" id="PF07264">
    <property type="entry name" value="EI24"/>
    <property type="match status" value="1"/>
</dbReference>
<dbReference type="OrthoDB" id="266518at2759"/>
<evidence type="ECO:0000256" key="3">
    <source>
        <dbReference type="ARBA" id="ARBA00022989"/>
    </source>
</evidence>
<sequence length="323" mass="36524">SSNSPYSARAAYPSFIPLADTLQLQASWALRGLVDAFRWDIVFRTVNSDPEIRGNVLKSLLLNSLSLTSIYVFDLLLHPLVRDQQKWLHRNVGWFYQILWLLPVLGVSLYLNSSWCNIIAKRTYALRHGSRTTAAETSVTYTGILNALATSAYRGVMIVTSVVLDFALGYIPIIGPSMSFAFFCWVDAYYCFEFIWTARGLALFRRVRHLEEHWAYYFAFGLPSAALCMWGSSLANAAIFALIFPAYIIMAMHAHPVPQDPYNPIPDTETRLLPSPYVPIRLPVFALVIFVNDWIVRVLGFVGGSRRHRRGMSEVEAESVEEG</sequence>
<evidence type="ECO:0000256" key="5">
    <source>
        <dbReference type="SAM" id="Phobius"/>
    </source>
</evidence>
<comment type="subcellular location">
    <subcellularLocation>
        <location evidence="1">Membrane</location>
        <topology evidence="1">Multi-pass membrane protein</topology>
    </subcellularLocation>
</comment>
<accession>A0A5C3NC32</accession>